<reference evidence="2" key="1">
    <citation type="journal article" date="2023" name="G3 (Bethesda)">
        <title>Whole genome assembly and annotation of the endangered Caribbean coral Acropora cervicornis.</title>
        <authorList>
            <person name="Selwyn J.D."/>
            <person name="Vollmer S.V."/>
        </authorList>
    </citation>
    <scope>NUCLEOTIDE SEQUENCE</scope>
    <source>
        <strain evidence="2">K2</strain>
    </source>
</reference>
<feature type="region of interest" description="Disordered" evidence="1">
    <location>
        <begin position="1"/>
        <end position="23"/>
    </location>
</feature>
<keyword evidence="3" id="KW-1185">Reference proteome</keyword>
<dbReference type="AlphaFoldDB" id="A0AAD9QJK9"/>
<protein>
    <submittedName>
        <fullName evidence="2">Uncharacterized protein</fullName>
    </submittedName>
</protein>
<comment type="caution">
    <text evidence="2">The sequence shown here is derived from an EMBL/GenBank/DDBJ whole genome shotgun (WGS) entry which is preliminary data.</text>
</comment>
<evidence type="ECO:0000313" key="3">
    <source>
        <dbReference type="Proteomes" id="UP001249851"/>
    </source>
</evidence>
<evidence type="ECO:0000313" key="2">
    <source>
        <dbReference type="EMBL" id="KAK2562462.1"/>
    </source>
</evidence>
<dbReference type="EMBL" id="JARQWQ010000028">
    <property type="protein sequence ID" value="KAK2562462.1"/>
    <property type="molecule type" value="Genomic_DNA"/>
</dbReference>
<organism evidence="2 3">
    <name type="scientific">Acropora cervicornis</name>
    <name type="common">Staghorn coral</name>
    <dbReference type="NCBI Taxonomy" id="6130"/>
    <lineage>
        <taxon>Eukaryota</taxon>
        <taxon>Metazoa</taxon>
        <taxon>Cnidaria</taxon>
        <taxon>Anthozoa</taxon>
        <taxon>Hexacorallia</taxon>
        <taxon>Scleractinia</taxon>
        <taxon>Astrocoeniina</taxon>
        <taxon>Acroporidae</taxon>
        <taxon>Acropora</taxon>
    </lineage>
</organism>
<feature type="compositionally biased region" description="Acidic residues" evidence="1">
    <location>
        <begin position="79"/>
        <end position="88"/>
    </location>
</feature>
<feature type="region of interest" description="Disordered" evidence="1">
    <location>
        <begin position="54"/>
        <end position="101"/>
    </location>
</feature>
<gene>
    <name evidence="2" type="ORF">P5673_014121</name>
</gene>
<proteinExistence type="predicted"/>
<accession>A0AAD9QJK9</accession>
<feature type="non-terminal residue" evidence="2">
    <location>
        <position position="145"/>
    </location>
</feature>
<dbReference type="Proteomes" id="UP001249851">
    <property type="component" value="Unassembled WGS sequence"/>
</dbReference>
<evidence type="ECO:0000256" key="1">
    <source>
        <dbReference type="SAM" id="MobiDB-lite"/>
    </source>
</evidence>
<sequence length="145" mass="16519">MKSIRRGRERVRDRERPGPSENQAILYSVHREIRSISAISVQKLSRRLSSLENKTALSKGDKAKAREILSSPNAVEYMSSEESDPGDTTEERSRGPKPRKIRKLSWERSKLKNIKEILDECYFSGLNAKQSPRPCPVGGPNWAIR</sequence>
<name>A0AAD9QJK9_ACRCE</name>
<reference evidence="2" key="2">
    <citation type="journal article" date="2023" name="Science">
        <title>Genomic signatures of disease resistance in endangered staghorn corals.</title>
        <authorList>
            <person name="Vollmer S.V."/>
            <person name="Selwyn J.D."/>
            <person name="Despard B.A."/>
            <person name="Roesel C.L."/>
        </authorList>
    </citation>
    <scope>NUCLEOTIDE SEQUENCE</scope>
    <source>
        <strain evidence="2">K2</strain>
    </source>
</reference>